<dbReference type="WBParaSite" id="HNAJ_0001298601-mRNA-1">
    <property type="protein sequence ID" value="HNAJ_0001298601-mRNA-1"/>
    <property type="gene ID" value="HNAJ_0001298601"/>
</dbReference>
<keyword evidence="2" id="KW-1185">Reference proteome</keyword>
<gene>
    <name evidence="1" type="ORF">HNAJ_LOCUS12960</name>
</gene>
<accession>A0A0R3TYN7</accession>
<dbReference type="STRING" id="102285.A0A0R3TYN7"/>
<sequence length="118" mass="12889">MMLLSGVFGFGISYVTTWQIQVTSPLTHNISGTAKAAVQTIIAALISMHLKSFLWWLGNAMVVGGSMAYAHVRHKLAVKEQDQSRHKLPTYSNKSDRELVDVIADGNSSDTASLLKNN</sequence>
<dbReference type="EMBL" id="UZAE01014828">
    <property type="protein sequence ID" value="VDO14560.1"/>
    <property type="molecule type" value="Genomic_DNA"/>
</dbReference>
<protein>
    <submittedName>
        <fullName evidence="3">TPT domain-containing protein</fullName>
    </submittedName>
</protein>
<evidence type="ECO:0000313" key="1">
    <source>
        <dbReference type="EMBL" id="VDO14560.1"/>
    </source>
</evidence>
<evidence type="ECO:0000313" key="2">
    <source>
        <dbReference type="Proteomes" id="UP000278807"/>
    </source>
</evidence>
<name>A0A0R3TYN7_RODNA</name>
<dbReference type="Proteomes" id="UP000278807">
    <property type="component" value="Unassembled WGS sequence"/>
</dbReference>
<dbReference type="OrthoDB" id="5547497at2759"/>
<reference evidence="1 2" key="2">
    <citation type="submission" date="2018-11" db="EMBL/GenBank/DDBJ databases">
        <authorList>
            <consortium name="Pathogen Informatics"/>
        </authorList>
    </citation>
    <scope>NUCLEOTIDE SEQUENCE [LARGE SCALE GENOMIC DNA]</scope>
</reference>
<proteinExistence type="predicted"/>
<organism evidence="3">
    <name type="scientific">Rodentolepis nana</name>
    <name type="common">Dwarf tapeworm</name>
    <name type="synonym">Hymenolepis nana</name>
    <dbReference type="NCBI Taxonomy" id="102285"/>
    <lineage>
        <taxon>Eukaryota</taxon>
        <taxon>Metazoa</taxon>
        <taxon>Spiralia</taxon>
        <taxon>Lophotrochozoa</taxon>
        <taxon>Platyhelminthes</taxon>
        <taxon>Cestoda</taxon>
        <taxon>Eucestoda</taxon>
        <taxon>Cyclophyllidea</taxon>
        <taxon>Hymenolepididae</taxon>
        <taxon>Rodentolepis</taxon>
    </lineage>
</organism>
<dbReference type="AlphaFoldDB" id="A0A0R3TYN7"/>
<reference evidence="3" key="1">
    <citation type="submission" date="2017-02" db="UniProtKB">
        <authorList>
            <consortium name="WormBaseParasite"/>
        </authorList>
    </citation>
    <scope>IDENTIFICATION</scope>
</reference>
<evidence type="ECO:0000313" key="3">
    <source>
        <dbReference type="WBParaSite" id="HNAJ_0001298601-mRNA-1"/>
    </source>
</evidence>